<name>A0AAD4XAX0_9MAGN</name>
<sequence length="747" mass="84402">MRELRSGVRRGRSATKAAIEEVERSLADQETRCFDEIRENVVEMEDYHDAEENMETCNAPAAEELEEEEEAYTTPTPFEEPTLLRTRLELHVRSAIAQIVLTAKKRYLEKGLPRQTRLLHESSSSYEMDGETREGSVSLAAPECEVTNQNCETYNHKHEGSVPVDIPECETAKDVVVDSINSKKKKKDMVVQTSKAPPVGMAGDEMHRATRLLGKRKTSGTVAEQPNMEDHLIQTPEEYELRGAGKFVSQPTFFQKPNRQALKIAAKFHEQRKLVENEWEEERVSRLRVEDQLLNTQNMVSRLEETLANFTQNDELKKQVNNGSLVCDGNIEVPTMAVRTPLRGTGKFETQPTFFQKPKCQAVEVADKLHEQRKLAENEWQEERVSRLRVEDQLLDTQNMVSRLEEMLANFMQNGKSPTSISNKLPLINCGNLGKDLASVSNMLPTNNNEDLGVEPASTATLVPEERLASTSNRVSINNKVNLGKGPASTFTRVQLKNNESLGNSPASSSDRANSNNYEPSTSGRSQSRVWRNDEENLPVVQVISSRHVARSVKDSNVSPFQRFYNSASQKLSDSIPFTSVPVDAAIFGTEMELYLDLDDVRYICHMEDLSENCVMAYIRNLYDVLTERGLQHKYEFINPASVSVAKDADLSKIITSRLMNTNCDWVFIPVNPEGAHWLLIAINMVAMSCYWLDPSGLPARYNIKPFVTFGLKGLQKDGVRRSSPIWYNIKCPKHKSSEECGFYTFI</sequence>
<feature type="compositionally biased region" description="Polar residues" evidence="5">
    <location>
        <begin position="497"/>
        <end position="530"/>
    </location>
</feature>
<dbReference type="Pfam" id="PF02902">
    <property type="entry name" value="Peptidase_C48"/>
    <property type="match status" value="1"/>
</dbReference>
<evidence type="ECO:0000256" key="5">
    <source>
        <dbReference type="SAM" id="MobiDB-lite"/>
    </source>
</evidence>
<keyword evidence="8" id="KW-1185">Reference proteome</keyword>
<keyword evidence="4" id="KW-0175">Coiled coil</keyword>
<evidence type="ECO:0000256" key="2">
    <source>
        <dbReference type="ARBA" id="ARBA00022670"/>
    </source>
</evidence>
<evidence type="ECO:0000259" key="6">
    <source>
        <dbReference type="PROSITE" id="PS50600"/>
    </source>
</evidence>
<dbReference type="InterPro" id="IPR038765">
    <property type="entry name" value="Papain-like_cys_pep_sf"/>
</dbReference>
<feature type="coiled-coil region" evidence="4">
    <location>
        <begin position="286"/>
        <end position="313"/>
    </location>
</feature>
<reference evidence="7" key="1">
    <citation type="submission" date="2022-04" db="EMBL/GenBank/DDBJ databases">
        <title>A functionally conserved STORR gene fusion in Papaver species that diverged 16.8 million years ago.</title>
        <authorList>
            <person name="Catania T."/>
        </authorList>
    </citation>
    <scope>NUCLEOTIDE SEQUENCE</scope>
    <source>
        <strain evidence="7">S-188037</strain>
    </source>
</reference>
<organism evidence="7 8">
    <name type="scientific">Papaver atlanticum</name>
    <dbReference type="NCBI Taxonomy" id="357466"/>
    <lineage>
        <taxon>Eukaryota</taxon>
        <taxon>Viridiplantae</taxon>
        <taxon>Streptophyta</taxon>
        <taxon>Embryophyta</taxon>
        <taxon>Tracheophyta</taxon>
        <taxon>Spermatophyta</taxon>
        <taxon>Magnoliopsida</taxon>
        <taxon>Ranunculales</taxon>
        <taxon>Papaveraceae</taxon>
        <taxon>Papaveroideae</taxon>
        <taxon>Papaver</taxon>
    </lineage>
</organism>
<dbReference type="PROSITE" id="PS50600">
    <property type="entry name" value="ULP_PROTEASE"/>
    <property type="match status" value="1"/>
</dbReference>
<protein>
    <recommendedName>
        <fullName evidence="6">Ubiquitin-like protease family profile domain-containing protein</fullName>
    </recommendedName>
</protein>
<keyword evidence="3" id="KW-0378">Hydrolase</keyword>
<evidence type="ECO:0000313" key="7">
    <source>
        <dbReference type="EMBL" id="KAI3891099.1"/>
    </source>
</evidence>
<proteinExistence type="inferred from homology"/>
<dbReference type="AlphaFoldDB" id="A0AAD4XAX0"/>
<feature type="region of interest" description="Disordered" evidence="5">
    <location>
        <begin position="497"/>
        <end position="531"/>
    </location>
</feature>
<accession>A0AAD4XAX0</accession>
<dbReference type="Proteomes" id="UP001202328">
    <property type="component" value="Unassembled WGS sequence"/>
</dbReference>
<evidence type="ECO:0000256" key="4">
    <source>
        <dbReference type="SAM" id="Coils"/>
    </source>
</evidence>
<feature type="domain" description="Ubiquitin-like protease family profile" evidence="6">
    <location>
        <begin position="492"/>
        <end position="747"/>
    </location>
</feature>
<evidence type="ECO:0000256" key="3">
    <source>
        <dbReference type="ARBA" id="ARBA00022801"/>
    </source>
</evidence>
<comment type="caution">
    <text evidence="7">The sequence shown here is derived from an EMBL/GenBank/DDBJ whole genome shotgun (WGS) entry which is preliminary data.</text>
</comment>
<dbReference type="GO" id="GO:0008234">
    <property type="term" value="F:cysteine-type peptidase activity"/>
    <property type="evidence" value="ECO:0007669"/>
    <property type="project" value="InterPro"/>
</dbReference>
<dbReference type="EMBL" id="JAJJMB010012081">
    <property type="protein sequence ID" value="KAI3891099.1"/>
    <property type="molecule type" value="Genomic_DNA"/>
</dbReference>
<gene>
    <name evidence="7" type="ORF">MKW98_007404</name>
</gene>
<feature type="region of interest" description="Disordered" evidence="5">
    <location>
        <begin position="1"/>
        <end position="22"/>
    </location>
</feature>
<dbReference type="Gene3D" id="3.40.395.10">
    <property type="entry name" value="Adenoviral Proteinase, Chain A"/>
    <property type="match status" value="1"/>
</dbReference>
<dbReference type="GO" id="GO:0006508">
    <property type="term" value="P:proteolysis"/>
    <property type="evidence" value="ECO:0007669"/>
    <property type="project" value="UniProtKB-KW"/>
</dbReference>
<dbReference type="SUPFAM" id="SSF54001">
    <property type="entry name" value="Cysteine proteinases"/>
    <property type="match status" value="1"/>
</dbReference>
<dbReference type="InterPro" id="IPR003653">
    <property type="entry name" value="Peptidase_C48_C"/>
</dbReference>
<comment type="similarity">
    <text evidence="1">Belongs to the peptidase C48 family.</text>
</comment>
<keyword evidence="2" id="KW-0645">Protease</keyword>
<evidence type="ECO:0000313" key="8">
    <source>
        <dbReference type="Proteomes" id="UP001202328"/>
    </source>
</evidence>
<evidence type="ECO:0000256" key="1">
    <source>
        <dbReference type="ARBA" id="ARBA00005234"/>
    </source>
</evidence>